<evidence type="ECO:0000313" key="2">
    <source>
        <dbReference type="Proteomes" id="UP000008549"/>
    </source>
</evidence>
<proteinExistence type="predicted"/>
<dbReference type="InParanoid" id="B6IIG1"/>
<organism evidence="1 2">
    <name type="scientific">Caenorhabditis briggsae</name>
    <dbReference type="NCBI Taxonomy" id="6238"/>
    <lineage>
        <taxon>Eukaryota</taxon>
        <taxon>Metazoa</taxon>
        <taxon>Ecdysozoa</taxon>
        <taxon>Nematoda</taxon>
        <taxon>Chromadorea</taxon>
        <taxon>Rhabditida</taxon>
        <taxon>Rhabditina</taxon>
        <taxon>Rhabditomorpha</taxon>
        <taxon>Rhabditoidea</taxon>
        <taxon>Rhabditidae</taxon>
        <taxon>Peloderinae</taxon>
        <taxon>Caenorhabditis</taxon>
    </lineage>
</organism>
<protein>
    <submittedName>
        <fullName evidence="1">Protein CBG25291</fullName>
    </submittedName>
</protein>
<sequence>MLKRFCVRYHEEYLNTFLKKLKSVLGEQTVKNKLLTEQNLYYRTFHKQIGMIFEIFL</sequence>
<dbReference type="RefSeq" id="XP_045099252.1">
    <property type="nucleotide sequence ID" value="XM_045238346.1"/>
</dbReference>
<dbReference type="GeneID" id="68916784"/>
<dbReference type="Proteomes" id="UP000008549">
    <property type="component" value="Unassembled WGS sequence"/>
</dbReference>
<reference evidence="1 2" key="1">
    <citation type="journal article" date="2003" name="PLoS Biol.">
        <title>The genome sequence of Caenorhabditis briggsae: a platform for comparative genomics.</title>
        <authorList>
            <person name="Stein L.D."/>
            <person name="Bao Z."/>
            <person name="Blasiar D."/>
            <person name="Blumenthal T."/>
            <person name="Brent M.R."/>
            <person name="Chen N."/>
            <person name="Chinwalla A."/>
            <person name="Clarke L."/>
            <person name="Clee C."/>
            <person name="Coghlan A."/>
            <person name="Coulson A."/>
            <person name="D'Eustachio P."/>
            <person name="Fitch D.H."/>
            <person name="Fulton L.A."/>
            <person name="Fulton R.E."/>
            <person name="Griffiths-Jones S."/>
            <person name="Harris T.W."/>
            <person name="Hillier L.W."/>
            <person name="Kamath R."/>
            <person name="Kuwabara P.E."/>
            <person name="Mardis E.R."/>
            <person name="Marra M.A."/>
            <person name="Miner T.L."/>
            <person name="Minx P."/>
            <person name="Mullikin J.C."/>
            <person name="Plumb R.W."/>
            <person name="Rogers J."/>
            <person name="Schein J.E."/>
            <person name="Sohrmann M."/>
            <person name="Spieth J."/>
            <person name="Stajich J.E."/>
            <person name="Wei C."/>
            <person name="Willey D."/>
            <person name="Wilson R.K."/>
            <person name="Durbin R."/>
            <person name="Waterston R.H."/>
        </authorList>
    </citation>
    <scope>NUCLEOTIDE SEQUENCE [LARGE SCALE GENOMIC DNA]</scope>
    <source>
        <strain evidence="1 2">AF16</strain>
    </source>
</reference>
<reference evidence="1 2" key="2">
    <citation type="journal article" date="2011" name="PLoS Genet.">
        <title>Caenorhabditis briggsae recombinant inbred line genotypes reveal inter-strain incompatibility and the evolution of recombination.</title>
        <authorList>
            <person name="Ross J.A."/>
            <person name="Koboldt D.C."/>
            <person name="Staisch J.E."/>
            <person name="Chamberlin H.M."/>
            <person name="Gupta B.P."/>
            <person name="Miller R.D."/>
            <person name="Baird S.E."/>
            <person name="Haag E.S."/>
        </authorList>
    </citation>
    <scope>NUCLEOTIDE SEQUENCE [LARGE SCALE GENOMIC DNA]</scope>
    <source>
        <strain evidence="1 2">AF16</strain>
    </source>
</reference>
<dbReference type="AlphaFoldDB" id="B6IIG1"/>
<accession>B6IIG1</accession>
<dbReference type="HOGENOM" id="CLU_2998408_0_0_1"/>
<evidence type="ECO:0000313" key="3">
    <source>
        <dbReference type="WormBase" id="CBG25291"/>
    </source>
</evidence>
<keyword evidence="2" id="KW-1185">Reference proteome</keyword>
<dbReference type="WormBase" id="CBG25291">
    <property type="protein sequence ID" value="CBP29742"/>
    <property type="gene ID" value="WBGene00086705"/>
</dbReference>
<dbReference type="EMBL" id="HE600958">
    <property type="protein sequence ID" value="CAR99691.1"/>
    <property type="molecule type" value="Genomic_DNA"/>
</dbReference>
<dbReference type="CTD" id="68916784"/>
<gene>
    <name evidence="1 3" type="ORF">CBG25291</name>
    <name evidence="1" type="ORF">CBG_25291</name>
</gene>
<name>B6IIG1_CAEBR</name>
<evidence type="ECO:0000313" key="1">
    <source>
        <dbReference type="EMBL" id="CAR99691.1"/>
    </source>
</evidence>
<dbReference type="KEGG" id="cbr:CBG_25291"/>